<protein>
    <recommendedName>
        <fullName evidence="3">Virion structural protein</fullName>
    </recommendedName>
</protein>
<name>V9M080_9CAUD</name>
<dbReference type="RefSeq" id="YP_009626088.1">
    <property type="nucleotide sequence ID" value="NC_042136.1"/>
</dbReference>
<dbReference type="Proteomes" id="UP000272155">
    <property type="component" value="Segment"/>
</dbReference>
<evidence type="ECO:0000313" key="1">
    <source>
        <dbReference type="EMBL" id="AGB07226.1"/>
    </source>
</evidence>
<organism evidence="1 2">
    <name type="scientific">Vibrio phage VP4B</name>
    <dbReference type="NCBI Taxonomy" id="1262540"/>
    <lineage>
        <taxon>Viruses</taxon>
        <taxon>Duplodnaviria</taxon>
        <taxon>Heunggongvirae</taxon>
        <taxon>Uroviricota</taxon>
        <taxon>Caudoviricetes</taxon>
        <taxon>Chimalliviridae</taxon>
        <taxon>Gorgonvirinae</taxon>
        <taxon>Tidunavirus</taxon>
        <taxon>Tidunavirus VP4B</taxon>
    </lineage>
</organism>
<dbReference type="KEGG" id="vg:40102988"/>
<evidence type="ECO:0000313" key="2">
    <source>
        <dbReference type="Proteomes" id="UP000272155"/>
    </source>
</evidence>
<sequence>MNGELTYDELNRIANNPSRAISLVLDRTAEAFAGKRVSFESSSHPFVRALDTICSESAGLINRLGDVESRLYRDHARKPSDLFRHMSDYEFYGLFGNPSHAVMRFSLPVSEIRRLAVAYEEQSGTVVNRYRKLTMPKDTVIEVYGIPFSIVHAIEFRLMEAGHVQVVYDSKAQHPYFNITTNSLERRTVNILDQEYLYVDIPVKQLKGETKRKIAVTPSAGLKETYNFKDKLFGVRAWLKPTNGETRELRIAYNNQVFNQNEVTLTIDVDQDNQQFVYSIPETFINNGQGVGTLTLVVYTTRGEYEQDLGTLRSLTHTATYLDFDYDKDLLSKYAAPIREVNNSAWEIQTAVTGGSNPRTFLELKNETINNARRQSIPISENQLSNYLNAYGYSATKLIDVYTNRLYQVTRELPTYTDADNSVMTVNAYIAKVMYSVDELRNSGVVYDNEQRITMPPGTVFDVTDTGTRILPKTQIEAIRLMTNDERLDYVNNRMLTYTPYHTVLDVTGGTVKVRPYLLDTPKYDNQNFLYEKETLGIELSVQSIKVEYRDRGYRIIMVTRGDEAYRKMNDEKVGAQLYFSPADSRDIATLKGTVLGRNSDNDRVWAFELDSNFDVDKRDLITFTNMFMFSRPISSVKAELKSDIRVLFLVEGSEGEKATEQDLLIDPALYPNNMTCLIEVGYDLIFGKALKNLYHRAHPVLGDAQYKRYSEDVYETWPEDTFKRDENDQYVFENDRLVLEHRAGDVMTTEDGSPIVLHYKNSLVKDENGQPIKLIPSQLKYYMDFVCFDGNYHFSNDEYDLNYARQTKAYITDVVMQDLANFESQMRDKTDLMFAPKVKLGLINVVMNSQFETKVRADLSFNVVFYLTPAGIRSDTVRPAIKSITSNVINQMLKNTTVSNNEIVRALKDALPNDVVDLRLNALADDAEIDVVSNLDTTTSFSVRKRLENTGDGVSSVKEAISFAFLPHYKNK</sequence>
<dbReference type="GeneID" id="40102988"/>
<dbReference type="OrthoDB" id="238at10239"/>
<accession>V9M080</accession>
<evidence type="ECO:0008006" key="3">
    <source>
        <dbReference type="Google" id="ProtNLM"/>
    </source>
</evidence>
<dbReference type="EMBL" id="KC131130">
    <property type="protein sequence ID" value="AGB07226.1"/>
    <property type="molecule type" value="Genomic_DNA"/>
</dbReference>
<keyword evidence="2" id="KW-1185">Reference proteome</keyword>
<reference evidence="1 2" key="1">
    <citation type="submission" date="2012-11" db="EMBL/GenBank/DDBJ databases">
        <title>Complete genome sequence of a novel phiKZ-like Vibrio phage.</title>
        <authorList>
            <person name="Luo Z."/>
            <person name="Yu Y."/>
        </authorList>
    </citation>
    <scope>NUCLEOTIDE SEQUENCE [LARGE SCALE GENOMIC DNA]</scope>
</reference>
<proteinExistence type="predicted"/>